<feature type="active site" description="Proton acceptor" evidence="8">
    <location>
        <position position="338"/>
    </location>
</feature>
<evidence type="ECO:0000256" key="12">
    <source>
        <dbReference type="RuleBase" id="RU362131"/>
    </source>
</evidence>
<keyword evidence="2 9" id="KW-0479">Metal-binding</keyword>
<dbReference type="GO" id="GO:0005634">
    <property type="term" value="C:nucleus"/>
    <property type="evidence" value="ECO:0007669"/>
    <property type="project" value="TreeGrafter"/>
</dbReference>
<feature type="binding site" evidence="9">
    <location>
        <position position="26"/>
    </location>
    <ligand>
        <name>Mg(2+)</name>
        <dbReference type="ChEBI" id="CHEBI:18420"/>
        <label>1</label>
    </ligand>
</feature>
<dbReference type="STRING" id="1169540.A0A0G4G6Z1"/>
<reference evidence="15 16" key="1">
    <citation type="submission" date="2014-11" db="EMBL/GenBank/DDBJ databases">
        <authorList>
            <person name="Zhu J."/>
            <person name="Qi W."/>
            <person name="Song R."/>
        </authorList>
    </citation>
    <scope>NUCLEOTIDE SEQUENCE [LARGE SCALE GENOMIC DNA]</scope>
</reference>
<gene>
    <name evidence="15" type="ORF">Vbra_3153</name>
</gene>
<keyword evidence="12" id="KW-0227">DNA damage</keyword>
<dbReference type="PANTHER" id="PTHR22748">
    <property type="entry name" value="AP ENDONUCLEASE"/>
    <property type="match status" value="1"/>
</dbReference>
<dbReference type="Pfam" id="PF03372">
    <property type="entry name" value="Exo_endo_phos"/>
    <property type="match status" value="1"/>
</dbReference>
<keyword evidence="16" id="KW-1185">Reference proteome</keyword>
<evidence type="ECO:0000256" key="9">
    <source>
        <dbReference type="PIRSR" id="PIRSR604808-2"/>
    </source>
</evidence>
<evidence type="ECO:0000256" key="3">
    <source>
        <dbReference type="ARBA" id="ARBA00022771"/>
    </source>
</evidence>
<dbReference type="SUPFAM" id="SSF56219">
    <property type="entry name" value="DNase I-like"/>
    <property type="match status" value="1"/>
</dbReference>
<feature type="domain" description="GRF-type" evidence="14">
    <location>
        <begin position="514"/>
        <end position="563"/>
    </location>
</feature>
<dbReference type="PROSITE" id="PS51435">
    <property type="entry name" value="AP_NUCLEASE_F1_4"/>
    <property type="match status" value="1"/>
</dbReference>
<dbReference type="GO" id="GO:0008081">
    <property type="term" value="F:phosphoric diester hydrolase activity"/>
    <property type="evidence" value="ECO:0007669"/>
    <property type="project" value="TreeGrafter"/>
</dbReference>
<dbReference type="Gene3D" id="3.60.10.10">
    <property type="entry name" value="Endonuclease/exonuclease/phosphatase"/>
    <property type="match status" value="1"/>
</dbReference>
<evidence type="ECO:0000256" key="13">
    <source>
        <dbReference type="SAM" id="MobiDB-lite"/>
    </source>
</evidence>
<sequence length="579" mass="62662">MISGGGVSAAADCEGRCERLRLVSFNVNSLPAILSRKGFQRKDLAAFLDSWHNEASILCFQECKMTRSDVDGHYGKPTRWHAFLSLADKSVSPNGGYSGVGTFTRIGKATPLDAWEGLTAAAVDQRCKRRRLDSAAGHSHSSSTRDESPSSRFARVADEMRDAGISFDEALAHLEKEGRCVVTDHGTFVLFNLYGPTPRPDEQRMEQKQVFNVCLEYCVGELVRAGRQVVVCGDLNITASKLDAHEPAEWDKLQEEKVKVWPYAGASWLNSFMDRCGLVDVFRHFHPTREKAYTCWDQSKGARLTNYGARPDHIIASSSLLPLISGCDIHPDIHGSDHCPISATFAIPTVPPHPPGPPTDPPPFCACNWQEARSRQANIFAFAKAKPAPAAAKELPQKRTAEGAGLNGQSQDESIDLTQDGPSGEGGGSAASVRVKKAAAPAAPPPVLRQRDLRSMLTGGKAGQGQAKTKQGGSGGSFWGLKQGKSQVKLGNVSYLSKKEQRDYEAMAPYAPVCQKHGEAMIQRRVLKEGANKGRLFWVCARPSGDETHPASRCNTFYWNDDVRGGGGGGGGSSKKVGR</sequence>
<proteinExistence type="inferred from homology"/>
<dbReference type="GO" id="GO:0003906">
    <property type="term" value="F:DNA-(apurinic or apyrimidinic site) endonuclease activity"/>
    <property type="evidence" value="ECO:0007669"/>
    <property type="project" value="TreeGrafter"/>
</dbReference>
<evidence type="ECO:0000256" key="11">
    <source>
        <dbReference type="PROSITE-ProRule" id="PRU01343"/>
    </source>
</evidence>
<evidence type="ECO:0000256" key="4">
    <source>
        <dbReference type="ARBA" id="ARBA00022801"/>
    </source>
</evidence>
<evidence type="ECO:0000313" key="16">
    <source>
        <dbReference type="Proteomes" id="UP000041254"/>
    </source>
</evidence>
<dbReference type="InterPro" id="IPR005135">
    <property type="entry name" value="Endo/exonuclease/phosphatase"/>
</dbReference>
<feature type="binding site" evidence="9">
    <location>
        <position position="234"/>
    </location>
    <ligand>
        <name>Mg(2+)</name>
        <dbReference type="ChEBI" id="CHEBI:18420"/>
        <label>1</label>
    </ligand>
</feature>
<dbReference type="OMA" id="SFWICPR"/>
<feature type="binding site" evidence="9">
    <location>
        <position position="337"/>
    </location>
    <ligand>
        <name>Mg(2+)</name>
        <dbReference type="ChEBI" id="CHEBI:18420"/>
        <label>1</label>
    </ligand>
</feature>
<organism evidence="15 16">
    <name type="scientific">Vitrella brassicaformis (strain CCMP3155)</name>
    <dbReference type="NCBI Taxonomy" id="1169540"/>
    <lineage>
        <taxon>Eukaryota</taxon>
        <taxon>Sar</taxon>
        <taxon>Alveolata</taxon>
        <taxon>Colpodellida</taxon>
        <taxon>Vitrellaceae</taxon>
        <taxon>Vitrella</taxon>
    </lineage>
</organism>
<name>A0A0G4G6Z1_VITBC</name>
<evidence type="ECO:0000259" key="14">
    <source>
        <dbReference type="PROSITE" id="PS51999"/>
    </source>
</evidence>
<feature type="compositionally biased region" description="Basic and acidic residues" evidence="13">
    <location>
        <begin position="143"/>
        <end position="152"/>
    </location>
</feature>
<dbReference type="PANTHER" id="PTHR22748:SF4">
    <property type="entry name" value="DNA-(APURINIC OR APYRIMIDINIC SITE) ENDONUCLEASE 2"/>
    <property type="match status" value="1"/>
</dbReference>
<feature type="site" description="Transition state stabilizer" evidence="10">
    <location>
        <position position="236"/>
    </location>
</feature>
<accession>A0A0G4G6Z1</accession>
<feature type="binding site" evidence="9">
    <location>
        <position position="62"/>
    </location>
    <ligand>
        <name>Mg(2+)</name>
        <dbReference type="ChEBI" id="CHEBI:18420"/>
        <label>1</label>
    </ligand>
</feature>
<keyword evidence="12" id="KW-0234">DNA repair</keyword>
<dbReference type="VEuPathDB" id="CryptoDB:Vbra_3153"/>
<feature type="region of interest" description="Disordered" evidence="13">
    <location>
        <begin position="389"/>
        <end position="480"/>
    </location>
</feature>
<dbReference type="InterPro" id="IPR004808">
    <property type="entry name" value="AP_endonuc_1"/>
</dbReference>
<evidence type="ECO:0000256" key="7">
    <source>
        <dbReference type="ARBA" id="ARBA00023242"/>
    </source>
</evidence>
<feature type="site" description="Important for catalytic activity" evidence="10">
    <location>
        <position position="312"/>
    </location>
</feature>
<feature type="active site" description="Proton donor/acceptor" evidence="8">
    <location>
        <position position="234"/>
    </location>
</feature>
<evidence type="ECO:0000256" key="2">
    <source>
        <dbReference type="ARBA" id="ARBA00022723"/>
    </source>
</evidence>
<evidence type="ECO:0000256" key="1">
    <source>
        <dbReference type="ARBA" id="ARBA00007092"/>
    </source>
</evidence>
<feature type="site" description="Interaction with DNA substrate" evidence="10">
    <location>
        <position position="338"/>
    </location>
</feature>
<dbReference type="InterPro" id="IPR036691">
    <property type="entry name" value="Endo/exonu/phosph_ase_sf"/>
</dbReference>
<keyword evidence="7" id="KW-0539">Nucleus</keyword>
<dbReference type="GO" id="GO:0008311">
    <property type="term" value="F:double-stranded DNA 3'-5' DNA exonuclease activity"/>
    <property type="evidence" value="ECO:0007669"/>
    <property type="project" value="TreeGrafter"/>
</dbReference>
<evidence type="ECO:0000256" key="10">
    <source>
        <dbReference type="PIRSR" id="PIRSR604808-3"/>
    </source>
</evidence>
<dbReference type="GO" id="GO:0008270">
    <property type="term" value="F:zinc ion binding"/>
    <property type="evidence" value="ECO:0007669"/>
    <property type="project" value="UniProtKB-KW"/>
</dbReference>
<dbReference type="Pfam" id="PF06839">
    <property type="entry name" value="Zn_ribbon_GRF"/>
    <property type="match status" value="1"/>
</dbReference>
<dbReference type="InParanoid" id="A0A0G4G6Z1"/>
<feature type="active site" evidence="8">
    <location>
        <position position="194"/>
    </location>
</feature>
<dbReference type="PROSITE" id="PS51999">
    <property type="entry name" value="ZF_GRF"/>
    <property type="match status" value="1"/>
</dbReference>
<keyword evidence="4" id="KW-0378">Hydrolase</keyword>
<keyword evidence="5" id="KW-0862">Zinc</keyword>
<dbReference type="NCBIfam" id="TIGR00633">
    <property type="entry name" value="xth"/>
    <property type="match status" value="1"/>
</dbReference>
<feature type="region of interest" description="Disordered" evidence="13">
    <location>
        <begin position="133"/>
        <end position="152"/>
    </location>
</feature>
<keyword evidence="9" id="KW-0464">Manganese</keyword>
<keyword evidence="6 9" id="KW-0460">Magnesium</keyword>
<protein>
    <recommendedName>
        <fullName evidence="12">DNA-(apurinic or apyrimidinic site) endonuclease</fullName>
        <ecNumber evidence="12">3.1.-.-</ecNumber>
    </recommendedName>
</protein>
<evidence type="ECO:0000256" key="5">
    <source>
        <dbReference type="ARBA" id="ARBA00022833"/>
    </source>
</evidence>
<dbReference type="EC" id="3.1.-.-" evidence="12"/>
<feature type="binding site" evidence="9">
    <location>
        <position position="236"/>
    </location>
    <ligand>
        <name>Mg(2+)</name>
        <dbReference type="ChEBI" id="CHEBI:18420"/>
        <label>1</label>
    </ligand>
</feature>
<dbReference type="AlphaFoldDB" id="A0A0G4G6Z1"/>
<dbReference type="InterPro" id="IPR010666">
    <property type="entry name" value="Znf_GRF"/>
</dbReference>
<comment type="cofactor">
    <cofactor evidence="9 12">
        <name>Mg(2+)</name>
        <dbReference type="ChEBI" id="CHEBI:18420"/>
    </cofactor>
    <cofactor evidence="9 12">
        <name>Mn(2+)</name>
        <dbReference type="ChEBI" id="CHEBI:29035"/>
    </cofactor>
    <text evidence="9 12">Probably binds two magnesium or manganese ions per subunit.</text>
</comment>
<dbReference type="Proteomes" id="UP000041254">
    <property type="component" value="Unassembled WGS sequence"/>
</dbReference>
<comment type="similarity">
    <text evidence="1 12">Belongs to the DNA repair enzymes AP/ExoA family.</text>
</comment>
<evidence type="ECO:0000256" key="6">
    <source>
        <dbReference type="ARBA" id="ARBA00022842"/>
    </source>
</evidence>
<dbReference type="GO" id="GO:0006284">
    <property type="term" value="P:base-excision repair"/>
    <property type="evidence" value="ECO:0007669"/>
    <property type="project" value="TreeGrafter"/>
</dbReference>
<dbReference type="EMBL" id="CDMY01000581">
    <property type="protein sequence ID" value="CEM24385.1"/>
    <property type="molecule type" value="Genomic_DNA"/>
</dbReference>
<evidence type="ECO:0000256" key="8">
    <source>
        <dbReference type="PIRSR" id="PIRSR604808-1"/>
    </source>
</evidence>
<keyword evidence="3 11" id="KW-0863">Zinc-finger</keyword>
<feature type="binding site" evidence="9">
    <location>
        <position position="338"/>
    </location>
    <ligand>
        <name>Mg(2+)</name>
        <dbReference type="ChEBI" id="CHEBI:18420"/>
        <label>1</label>
    </ligand>
</feature>
<dbReference type="OrthoDB" id="498125at2759"/>
<evidence type="ECO:0000313" key="15">
    <source>
        <dbReference type="EMBL" id="CEM24385.1"/>
    </source>
</evidence>